<feature type="chain" id="PRO_5026164594" evidence="1">
    <location>
        <begin position="28"/>
        <end position="160"/>
    </location>
</feature>
<accession>A0A6G8B034</accession>
<dbReference type="EMBL" id="CP049888">
    <property type="protein sequence ID" value="QIL50579.1"/>
    <property type="molecule type" value="Genomic_DNA"/>
</dbReference>
<keyword evidence="1" id="KW-0732">Signal</keyword>
<gene>
    <name evidence="2" type="ORF">G7084_04185</name>
</gene>
<keyword evidence="3" id="KW-1185">Reference proteome</keyword>
<feature type="signal peptide" evidence="1">
    <location>
        <begin position="1"/>
        <end position="27"/>
    </location>
</feature>
<dbReference type="AlphaFoldDB" id="A0A6G8B034"/>
<dbReference type="Proteomes" id="UP000500741">
    <property type="component" value="Chromosome"/>
</dbReference>
<protein>
    <submittedName>
        <fullName evidence="2">Uncharacterized protein</fullName>
    </submittedName>
</protein>
<reference evidence="2 3" key="1">
    <citation type="submission" date="2020-03" db="EMBL/GenBank/DDBJ databases">
        <title>Weissella sp. nov., isolated from Cybister lewisianus.</title>
        <authorList>
            <person name="Hyun D.-W."/>
            <person name="Bae J.-W."/>
        </authorList>
    </citation>
    <scope>NUCLEOTIDE SEQUENCE [LARGE SCALE GENOMIC DNA]</scope>
    <source>
        <strain evidence="2 3">HDW19</strain>
    </source>
</reference>
<evidence type="ECO:0000256" key="1">
    <source>
        <dbReference type="SAM" id="SignalP"/>
    </source>
</evidence>
<proteinExistence type="predicted"/>
<dbReference type="KEGG" id="wco:G7084_04185"/>
<organism evidence="2 3">
    <name type="scientific">Weissella coleopterorum</name>
    <dbReference type="NCBI Taxonomy" id="2714949"/>
    <lineage>
        <taxon>Bacteria</taxon>
        <taxon>Bacillati</taxon>
        <taxon>Bacillota</taxon>
        <taxon>Bacilli</taxon>
        <taxon>Lactobacillales</taxon>
        <taxon>Lactobacillaceae</taxon>
        <taxon>Weissella</taxon>
    </lineage>
</organism>
<evidence type="ECO:0000313" key="2">
    <source>
        <dbReference type="EMBL" id="QIL50579.1"/>
    </source>
</evidence>
<sequence>MLKSLRLVATMGVVALSLGGAGLSASAAVLDSDSVNTTSAMKYSTKAILPLNITQEDGPTSGDKHIATFDTDTNKIVYQNDYSGTLVESFQPKLFVMFGIDKDGKVTVIGQGHGDRVVKFSHTLKDGEKEKYVSYSTLAMYETPNGEGASFGTEFTIPSN</sequence>
<evidence type="ECO:0000313" key="3">
    <source>
        <dbReference type="Proteomes" id="UP000500741"/>
    </source>
</evidence>
<name>A0A6G8B034_9LACO</name>